<dbReference type="Proteomes" id="UP001362999">
    <property type="component" value="Unassembled WGS sequence"/>
</dbReference>
<evidence type="ECO:0000256" key="1">
    <source>
        <dbReference type="ARBA" id="ARBA00022737"/>
    </source>
</evidence>
<feature type="domain" description="Nephrocystin 3-like N-terminal" evidence="3">
    <location>
        <begin position="219"/>
        <end position="272"/>
    </location>
</feature>
<protein>
    <recommendedName>
        <fullName evidence="3">Nephrocystin 3-like N-terminal domain-containing protein</fullName>
    </recommendedName>
</protein>
<dbReference type="InterPro" id="IPR056884">
    <property type="entry name" value="NPHP3-like_N"/>
</dbReference>
<evidence type="ECO:0000313" key="4">
    <source>
        <dbReference type="EMBL" id="KAK6988224.1"/>
    </source>
</evidence>
<feature type="region of interest" description="Disordered" evidence="2">
    <location>
        <begin position="72"/>
        <end position="92"/>
    </location>
</feature>
<dbReference type="AlphaFoldDB" id="A0AAV9ZP14"/>
<comment type="caution">
    <text evidence="4">The sequence shown here is derived from an EMBL/GenBank/DDBJ whole genome shotgun (WGS) entry which is preliminary data.</text>
</comment>
<evidence type="ECO:0000313" key="5">
    <source>
        <dbReference type="Proteomes" id="UP001362999"/>
    </source>
</evidence>
<organism evidence="4 5">
    <name type="scientific">Favolaschia claudopus</name>
    <dbReference type="NCBI Taxonomy" id="2862362"/>
    <lineage>
        <taxon>Eukaryota</taxon>
        <taxon>Fungi</taxon>
        <taxon>Dikarya</taxon>
        <taxon>Basidiomycota</taxon>
        <taxon>Agaricomycotina</taxon>
        <taxon>Agaricomycetes</taxon>
        <taxon>Agaricomycetidae</taxon>
        <taxon>Agaricales</taxon>
        <taxon>Marasmiineae</taxon>
        <taxon>Mycenaceae</taxon>
        <taxon>Favolaschia</taxon>
    </lineage>
</organism>
<accession>A0AAV9ZP14</accession>
<dbReference type="SUPFAM" id="SSF52540">
    <property type="entry name" value="P-loop containing nucleoside triphosphate hydrolases"/>
    <property type="match status" value="1"/>
</dbReference>
<evidence type="ECO:0000256" key="2">
    <source>
        <dbReference type="SAM" id="MobiDB-lite"/>
    </source>
</evidence>
<keyword evidence="5" id="KW-1185">Reference proteome</keyword>
<keyword evidence="1" id="KW-0677">Repeat</keyword>
<feature type="compositionally biased region" description="Gly residues" evidence="2">
    <location>
        <begin position="75"/>
        <end position="92"/>
    </location>
</feature>
<dbReference type="PANTHER" id="PTHR10039">
    <property type="entry name" value="AMELOGENIN"/>
    <property type="match status" value="1"/>
</dbReference>
<dbReference type="Pfam" id="PF24883">
    <property type="entry name" value="NPHP3_N"/>
    <property type="match status" value="1"/>
</dbReference>
<reference evidence="4 5" key="1">
    <citation type="journal article" date="2024" name="J Genomics">
        <title>Draft genome sequencing and assembly of Favolaschia claudopus CIRM-BRFM 2984 isolated from oak limbs.</title>
        <authorList>
            <person name="Navarro D."/>
            <person name="Drula E."/>
            <person name="Chaduli D."/>
            <person name="Cazenave R."/>
            <person name="Ahrendt S."/>
            <person name="Wang J."/>
            <person name="Lipzen A."/>
            <person name="Daum C."/>
            <person name="Barry K."/>
            <person name="Grigoriev I.V."/>
            <person name="Favel A."/>
            <person name="Rosso M.N."/>
            <person name="Martin F."/>
        </authorList>
    </citation>
    <scope>NUCLEOTIDE SEQUENCE [LARGE SCALE GENOMIC DNA]</scope>
    <source>
        <strain evidence="4 5">CIRM-BRFM 2984</strain>
    </source>
</reference>
<gene>
    <name evidence="4" type="ORF">R3P38DRAFT_3444296</name>
</gene>
<name>A0AAV9ZP14_9AGAR</name>
<dbReference type="InterPro" id="IPR027417">
    <property type="entry name" value="P-loop_NTPase"/>
</dbReference>
<dbReference type="PANTHER" id="PTHR10039:SF14">
    <property type="entry name" value="NACHT DOMAIN-CONTAINING PROTEIN"/>
    <property type="match status" value="1"/>
</dbReference>
<sequence length="404" mass="44222">MHDAAESGVIVDGWLGGEDADRVRNPEIEEIGVRWDTYWSCRMYSEILATDSTGTMLSGATHITAHFHVKSPAGARGGPGGPGVRYGGQGGSAQGPVVKADNVNFYALDPVLAYASSLFAPMALFNADAANGESRRACTPGTRVDLMSRLQQWALDTSPDSSPIFWLSGLTGTGKSTVAYTLCDVDKCFANSVRDVVFDHVIPDPALHVPELLITPWLRSRAETHSSLVVVIDALDEIEGSENGPHFIKQIIQACSMSEPRFCGLKFFVTSRPHPHIVEECNHIKGSAVYRMEQITAKEAFDDVERFIDTELSHLNPADRKDITTKSAGLFIFAATVVRHLRPPNLPLSRIQQKNRLKSFDPTTTDGEHPSLIASLYREILAQVFSHRGSEVEMSCGEIRCITI</sequence>
<dbReference type="EMBL" id="JAWWNJ010000124">
    <property type="protein sequence ID" value="KAK6988224.1"/>
    <property type="molecule type" value="Genomic_DNA"/>
</dbReference>
<proteinExistence type="predicted"/>
<evidence type="ECO:0000259" key="3">
    <source>
        <dbReference type="Pfam" id="PF24883"/>
    </source>
</evidence>